<keyword evidence="6" id="KW-1185">Reference proteome</keyword>
<comment type="similarity">
    <text evidence="1">Belongs to the membrane fusion protein (MFP) (TC 8.A.1) family.</text>
</comment>
<dbReference type="PANTHER" id="PTHR30097">
    <property type="entry name" value="CATION EFFLUX SYSTEM PROTEIN CUSB"/>
    <property type="match status" value="1"/>
</dbReference>
<feature type="transmembrane region" description="Helical" evidence="3">
    <location>
        <begin position="168"/>
        <end position="186"/>
    </location>
</feature>
<evidence type="ECO:0000259" key="4">
    <source>
        <dbReference type="Pfam" id="PF25967"/>
    </source>
</evidence>
<keyword evidence="3" id="KW-1133">Transmembrane helix</keyword>
<dbReference type="InterPro" id="IPR058627">
    <property type="entry name" value="MdtA-like_C"/>
</dbReference>
<accession>A0ABV4GDJ4</accession>
<feature type="domain" description="Multidrug resistance protein MdtA-like C-terminal permuted SH3" evidence="4">
    <location>
        <begin position="501"/>
        <end position="560"/>
    </location>
</feature>
<evidence type="ECO:0000256" key="1">
    <source>
        <dbReference type="ARBA" id="ARBA00009477"/>
    </source>
</evidence>
<dbReference type="NCBIfam" id="TIGR01730">
    <property type="entry name" value="RND_mfp"/>
    <property type="match status" value="1"/>
</dbReference>
<organism evidence="5 6">
    <name type="scientific">Bradyrhizobium yuanmingense</name>
    <dbReference type="NCBI Taxonomy" id="108015"/>
    <lineage>
        <taxon>Bacteria</taxon>
        <taxon>Pseudomonadati</taxon>
        <taxon>Pseudomonadota</taxon>
        <taxon>Alphaproteobacteria</taxon>
        <taxon>Hyphomicrobiales</taxon>
        <taxon>Nitrobacteraceae</taxon>
        <taxon>Bradyrhizobium</taxon>
    </lineage>
</organism>
<comment type="caution">
    <text evidence="5">The sequence shown here is derived from an EMBL/GenBank/DDBJ whole genome shotgun (WGS) entry which is preliminary data.</text>
</comment>
<dbReference type="Gene3D" id="2.40.50.100">
    <property type="match status" value="1"/>
</dbReference>
<dbReference type="Proteomes" id="UP001565474">
    <property type="component" value="Unassembled WGS sequence"/>
</dbReference>
<evidence type="ECO:0000256" key="2">
    <source>
        <dbReference type="ARBA" id="ARBA00022448"/>
    </source>
</evidence>
<dbReference type="EMBL" id="JBGBZN010000002">
    <property type="protein sequence ID" value="MEY9469566.1"/>
    <property type="molecule type" value="Genomic_DNA"/>
</dbReference>
<name>A0ABV4GDJ4_9BRAD</name>
<dbReference type="SUPFAM" id="SSF111369">
    <property type="entry name" value="HlyD-like secretion proteins"/>
    <property type="match status" value="1"/>
</dbReference>
<dbReference type="Gene3D" id="1.10.287.470">
    <property type="entry name" value="Helix hairpin bin"/>
    <property type="match status" value="1"/>
</dbReference>
<evidence type="ECO:0000313" key="5">
    <source>
        <dbReference type="EMBL" id="MEY9469566.1"/>
    </source>
</evidence>
<dbReference type="InterPro" id="IPR006143">
    <property type="entry name" value="RND_pump_MFP"/>
</dbReference>
<dbReference type="Pfam" id="PF25967">
    <property type="entry name" value="RND-MFP_C"/>
    <property type="match status" value="1"/>
</dbReference>
<keyword evidence="3" id="KW-0472">Membrane</keyword>
<evidence type="ECO:0000256" key="3">
    <source>
        <dbReference type="SAM" id="Phobius"/>
    </source>
</evidence>
<dbReference type="PANTHER" id="PTHR30097:SF4">
    <property type="entry name" value="SLR6042 PROTEIN"/>
    <property type="match status" value="1"/>
</dbReference>
<feature type="transmembrane region" description="Helical" evidence="3">
    <location>
        <begin position="193"/>
        <end position="215"/>
    </location>
</feature>
<reference evidence="5 6" key="1">
    <citation type="submission" date="2024-07" db="EMBL/GenBank/DDBJ databases">
        <title>Genomic Encyclopedia of Type Strains, Phase V (KMG-V): Genome sequencing to study the core and pangenomes of soil and plant-associated prokaryotes.</title>
        <authorList>
            <person name="Whitman W."/>
        </authorList>
    </citation>
    <scope>NUCLEOTIDE SEQUENCE [LARGE SCALE GENOMIC DNA]</scope>
    <source>
        <strain evidence="5 6">USDA 222</strain>
    </source>
</reference>
<keyword evidence="3" id="KW-0812">Transmembrane</keyword>
<protein>
    <submittedName>
        <fullName evidence="5">Cobalt-zinc-cadmium efflux system membrane fusion protein</fullName>
    </submittedName>
</protein>
<keyword evidence="2" id="KW-0813">Transport</keyword>
<dbReference type="Gene3D" id="2.40.420.20">
    <property type="match status" value="1"/>
</dbReference>
<sequence length="566" mass="60146">MLMNQRCPKGRLAAPGLAGAFWLASLVFGLSGAFGHEGHDHGDAEKTAVVSSAYPRIAARSELYEIVGILKDGRLSVFIDDAATNEPVSDAALQVTIGDSAPIEASSQEDGVYTAPIPNGTPSGSVEVIFSISAARGNDLLVDSFIPRAEARPAEHKHEPGWLLSNRASIAASALAALGFGGLFAYWRRRGRFMAASTSAVMAGALVILAAIMFGEGRTNATQPSPPDVPALSDAPRRLQDGTVFAAKPTQRLLEVRTAAAEPQTIHPAVTLIGRVMADPNRSSIVQSIYGGRVVPGDDGIPRIGQSVRKGDLLIRIEPHLPIADRTTILEKVGEIEQLIAITDNKLRRLRPLAERGAVPQGQVNDLESELEGLRARRETVRNSRTGFEELRASTDGIITAAKAAPGQVIQPQDVLFQIADPSSLWVEALAYDEIGLKQPEAATAMAPNGQQIALSFVGTSRALRQHASVVQFAIPEPPAGLNIGQPLNVMVQTGAPVSGLVVPRNAVVRSGNGENIVWLHTEPERFEPRPVRVAPVDAARVIVAAGINEGEHVVVRGTDLINQIR</sequence>
<dbReference type="InterPro" id="IPR051909">
    <property type="entry name" value="MFP_Cation_Efflux"/>
</dbReference>
<evidence type="ECO:0000313" key="6">
    <source>
        <dbReference type="Proteomes" id="UP001565474"/>
    </source>
</evidence>
<gene>
    <name evidence="5" type="ORF">ABH992_001965</name>
</gene>
<proteinExistence type="inferred from homology"/>
<dbReference type="Gene3D" id="2.40.30.170">
    <property type="match status" value="1"/>
</dbReference>